<evidence type="ECO:0000313" key="5">
    <source>
        <dbReference type="Proteomes" id="UP000756530"/>
    </source>
</evidence>
<evidence type="ECO:0000259" key="3">
    <source>
        <dbReference type="Pfam" id="PF13778"/>
    </source>
</evidence>
<accession>A0ABS6T1Z8</accession>
<dbReference type="EMBL" id="JAHUZE010000002">
    <property type="protein sequence ID" value="MBV7378601.1"/>
    <property type="molecule type" value="Genomic_DNA"/>
</dbReference>
<feature type="signal peptide" evidence="2">
    <location>
        <begin position="1"/>
        <end position="20"/>
    </location>
</feature>
<dbReference type="Pfam" id="PF13778">
    <property type="entry name" value="DUF4174"/>
    <property type="match status" value="1"/>
</dbReference>
<dbReference type="Proteomes" id="UP000756530">
    <property type="component" value="Unassembled WGS sequence"/>
</dbReference>
<keyword evidence="5" id="KW-1185">Reference proteome</keyword>
<reference evidence="4 5" key="1">
    <citation type="submission" date="2021-05" db="EMBL/GenBank/DDBJ databases">
        <title>Culturable bacteria isolated from Daya Bay.</title>
        <authorList>
            <person name="Zheng W."/>
            <person name="Yu S."/>
            <person name="Huang Y."/>
        </authorList>
    </citation>
    <scope>NUCLEOTIDE SEQUENCE [LARGE SCALE GENOMIC DNA]</scope>
    <source>
        <strain evidence="4 5">DP4N28-5</strain>
    </source>
</reference>
<proteinExistence type="predicted"/>
<organism evidence="4 5">
    <name type="scientific">Maritimibacter dapengensis</name>
    <dbReference type="NCBI Taxonomy" id="2836868"/>
    <lineage>
        <taxon>Bacteria</taxon>
        <taxon>Pseudomonadati</taxon>
        <taxon>Pseudomonadota</taxon>
        <taxon>Alphaproteobacteria</taxon>
        <taxon>Rhodobacterales</taxon>
        <taxon>Roseobacteraceae</taxon>
        <taxon>Maritimibacter</taxon>
    </lineage>
</organism>
<comment type="caution">
    <text evidence="4">The sequence shown here is derived from an EMBL/GenBank/DDBJ whole genome shotgun (WGS) entry which is preliminary data.</text>
</comment>
<feature type="domain" description="DUF4174" evidence="3">
    <location>
        <begin position="37"/>
        <end position="138"/>
    </location>
</feature>
<evidence type="ECO:0000313" key="4">
    <source>
        <dbReference type="EMBL" id="MBV7378601.1"/>
    </source>
</evidence>
<protein>
    <submittedName>
        <fullName evidence="4">DUF4174 domain-containing protein</fullName>
    </submittedName>
</protein>
<gene>
    <name evidence="4" type="ORF">KJP28_06650</name>
</gene>
<evidence type="ECO:0000256" key="2">
    <source>
        <dbReference type="SAM" id="SignalP"/>
    </source>
</evidence>
<name>A0ABS6T1Z8_9RHOB</name>
<feature type="chain" id="PRO_5045561778" evidence="2">
    <location>
        <begin position="21"/>
        <end position="146"/>
    </location>
</feature>
<dbReference type="RefSeq" id="WP_218391795.1">
    <property type="nucleotide sequence ID" value="NZ_JAHUZE010000002.1"/>
</dbReference>
<dbReference type="InterPro" id="IPR025232">
    <property type="entry name" value="DUF4174"/>
</dbReference>
<sequence>MLKILSLAALVAFTGPSAMAAQEAPDLRIIDAGDVTLDDFLWEARPLVVFADSPNDPNFVEQLELITQDSARLIEREVVVITDTDPDARSDVRLELRPRGFMIVLIGKDGQKYLRKPFPWSVRELTRSIDKMPIRVQEVEKARTVR</sequence>
<evidence type="ECO:0000256" key="1">
    <source>
        <dbReference type="ARBA" id="ARBA00022729"/>
    </source>
</evidence>
<keyword evidence="1 2" id="KW-0732">Signal</keyword>